<sequence length="130" mass="15320">MRYHKGSNIQPTIENGTEIEFFSLLFQPLLLPCYCRINILWPSLRSLREKAQYMVFSNHFENEEENKVFYDELELDLEEGKMEVVVKGCLEREDGSGCSRSVWRVLLLQKLITHLVEYNHTLFNICSNIS</sequence>
<reference evidence="1 2" key="1">
    <citation type="submission" date="2023-10" db="EMBL/GenBank/DDBJ databases">
        <title>Genome-Wide Identification Analysis in wild type Solanum Pinnatisectum Reveals Some Genes Defensing Phytophthora Infestans.</title>
        <authorList>
            <person name="Sun C."/>
        </authorList>
    </citation>
    <scope>NUCLEOTIDE SEQUENCE [LARGE SCALE GENOMIC DNA]</scope>
    <source>
        <strain evidence="1">LQN</strain>
        <tissue evidence="1">Leaf</tissue>
    </source>
</reference>
<keyword evidence="2" id="KW-1185">Reference proteome</keyword>
<gene>
    <name evidence="1" type="ORF">R3W88_013106</name>
</gene>
<evidence type="ECO:0000313" key="2">
    <source>
        <dbReference type="Proteomes" id="UP001311915"/>
    </source>
</evidence>
<dbReference type="Proteomes" id="UP001311915">
    <property type="component" value="Unassembled WGS sequence"/>
</dbReference>
<accession>A0AAV9LBH4</accession>
<protein>
    <submittedName>
        <fullName evidence="1">Uncharacterized protein</fullName>
    </submittedName>
</protein>
<dbReference type="EMBL" id="JAWPEI010000007">
    <property type="protein sequence ID" value="KAK4722873.1"/>
    <property type="molecule type" value="Genomic_DNA"/>
</dbReference>
<evidence type="ECO:0000313" key="1">
    <source>
        <dbReference type="EMBL" id="KAK4722873.1"/>
    </source>
</evidence>
<comment type="caution">
    <text evidence="1">The sequence shown here is derived from an EMBL/GenBank/DDBJ whole genome shotgun (WGS) entry which is preliminary data.</text>
</comment>
<organism evidence="1 2">
    <name type="scientific">Solanum pinnatisectum</name>
    <name type="common">tansyleaf nightshade</name>
    <dbReference type="NCBI Taxonomy" id="50273"/>
    <lineage>
        <taxon>Eukaryota</taxon>
        <taxon>Viridiplantae</taxon>
        <taxon>Streptophyta</taxon>
        <taxon>Embryophyta</taxon>
        <taxon>Tracheophyta</taxon>
        <taxon>Spermatophyta</taxon>
        <taxon>Magnoliopsida</taxon>
        <taxon>eudicotyledons</taxon>
        <taxon>Gunneridae</taxon>
        <taxon>Pentapetalae</taxon>
        <taxon>asterids</taxon>
        <taxon>lamiids</taxon>
        <taxon>Solanales</taxon>
        <taxon>Solanaceae</taxon>
        <taxon>Solanoideae</taxon>
        <taxon>Solaneae</taxon>
        <taxon>Solanum</taxon>
    </lineage>
</organism>
<dbReference type="AlphaFoldDB" id="A0AAV9LBH4"/>
<proteinExistence type="predicted"/>
<name>A0AAV9LBH4_9SOLN</name>